<comment type="caution">
    <text evidence="1">The sequence shown here is derived from an EMBL/GenBank/DDBJ whole genome shotgun (WGS) entry which is preliminary data.</text>
</comment>
<gene>
    <name evidence="1" type="ORF">BFJ63_vAg8172</name>
</gene>
<organism evidence="1 2">
    <name type="scientific">Fusarium oxysporum f. sp. narcissi</name>
    <dbReference type="NCBI Taxonomy" id="451672"/>
    <lineage>
        <taxon>Eukaryota</taxon>
        <taxon>Fungi</taxon>
        <taxon>Dikarya</taxon>
        <taxon>Ascomycota</taxon>
        <taxon>Pezizomycotina</taxon>
        <taxon>Sordariomycetes</taxon>
        <taxon>Hypocreomycetidae</taxon>
        <taxon>Hypocreales</taxon>
        <taxon>Nectriaceae</taxon>
        <taxon>Fusarium</taxon>
        <taxon>Fusarium oxysporum species complex</taxon>
    </lineage>
</organism>
<evidence type="ECO:0000313" key="1">
    <source>
        <dbReference type="EMBL" id="RYC89030.1"/>
    </source>
</evidence>
<proteinExistence type="predicted"/>
<dbReference type="Proteomes" id="UP000290540">
    <property type="component" value="Unassembled WGS sequence"/>
</dbReference>
<dbReference type="EMBL" id="MQTW01000055">
    <property type="protein sequence ID" value="RYC89030.1"/>
    <property type="molecule type" value="Genomic_DNA"/>
</dbReference>
<accession>A0A4Q2VQV9</accession>
<sequence>MEQRIQPSQYIQSTGPFNNSHDLLETMGRHGAVISGSRALEYFVPGSAASESDWDFYVPPALASVAAVKTALETSGVTFESSLSRAARQLTEMSTTTLSRNQIVAVANEAFFNTRNWSEEEKTVIAAIHNTYPELKDMAPHVRVDGSIRWIDAIVPVTIQDVGSTALTFPKPLQAPNNNYPDSLAAKVLNGTASKNNKTVSVQLIIGNIDSRRISVIDPLFQTIFRSIFSFYGSHVQCILTKHIALHMYYRLTRDKIAYRWDVPEVLQPKAEAAVRKYTSRGYGFQEAEENEQWVLRSSQDEDSCLIQFDSNCCYGYTPSISQVKSLRWRHMGKVIRPSLQPATVDARHDLLRYGIIGMRCI</sequence>
<evidence type="ECO:0000313" key="2">
    <source>
        <dbReference type="Proteomes" id="UP000290540"/>
    </source>
</evidence>
<protein>
    <submittedName>
        <fullName evidence="1">Uncharacterized protein</fullName>
    </submittedName>
</protein>
<dbReference type="AlphaFoldDB" id="A0A4Q2VQV9"/>
<reference evidence="1 2" key="1">
    <citation type="submission" date="2016-12" db="EMBL/GenBank/DDBJ databases">
        <title>Draft genome sequence of Fusarium oxysporum causing rot on Narcissus.</title>
        <authorList>
            <person name="Armitage A.D."/>
            <person name="Taylor A."/>
            <person name="Clarkson J.P."/>
            <person name="Harrison R.J."/>
            <person name="Jackson A.C."/>
        </authorList>
    </citation>
    <scope>NUCLEOTIDE SEQUENCE [LARGE SCALE GENOMIC DNA]</scope>
    <source>
        <strain evidence="1 2">N139</strain>
    </source>
</reference>
<name>A0A4Q2VQV9_FUSOX</name>